<keyword evidence="1" id="KW-0732">Signal</keyword>
<dbReference type="PANTHER" id="PTHR11008">
    <property type="entry name" value="PROTEIN TAKEOUT-LIKE PROTEIN"/>
    <property type="match status" value="1"/>
</dbReference>
<comment type="caution">
    <text evidence="2">The sequence shown here is derived from an EMBL/GenBank/DDBJ whole genome shotgun (WGS) entry which is preliminary data.</text>
</comment>
<sequence length="237" mass="26820">MIFRTLFIVVQLVFIHSASTPYQKCDITDAPCISKSVQTYLPFLAEGLPEYGTAPLDPMLVDEIKIELAGLILNMRDLDIVGLKKSKIEKLDVDMKKQQIRLVYGSDIVMKGRYKAAGRLLILPISGDGNCNIKLKNLKTDLTMPFTIVKNKDGVEVIELSSYKFKFEVRDYAHFDLTNLFNGNKLLGETMLTFINTNWKTLMTEFGKPVLDSAIKNVYSAIKTYLKNQPLQDIVNL</sequence>
<feature type="chain" id="PRO_5045120628" evidence="1">
    <location>
        <begin position="18"/>
        <end position="237"/>
    </location>
</feature>
<accession>A0ABQ7Q0B2</accession>
<protein>
    <submittedName>
        <fullName evidence="2">Uncharacterized protein</fullName>
    </submittedName>
</protein>
<evidence type="ECO:0000256" key="1">
    <source>
        <dbReference type="SAM" id="SignalP"/>
    </source>
</evidence>
<dbReference type="PANTHER" id="PTHR11008:SF32">
    <property type="entry name" value="CIRCADIAN CLOCK-CONTROLLED PROTEIN DAYWAKE-RELATED"/>
    <property type="match status" value="1"/>
</dbReference>
<feature type="signal peptide" evidence="1">
    <location>
        <begin position="1"/>
        <end position="17"/>
    </location>
</feature>
<organism evidence="2 3">
    <name type="scientific">Plutella xylostella</name>
    <name type="common">Diamondback moth</name>
    <name type="synonym">Plutella maculipennis</name>
    <dbReference type="NCBI Taxonomy" id="51655"/>
    <lineage>
        <taxon>Eukaryota</taxon>
        <taxon>Metazoa</taxon>
        <taxon>Ecdysozoa</taxon>
        <taxon>Arthropoda</taxon>
        <taxon>Hexapoda</taxon>
        <taxon>Insecta</taxon>
        <taxon>Pterygota</taxon>
        <taxon>Neoptera</taxon>
        <taxon>Endopterygota</taxon>
        <taxon>Lepidoptera</taxon>
        <taxon>Glossata</taxon>
        <taxon>Ditrysia</taxon>
        <taxon>Yponomeutoidea</taxon>
        <taxon>Plutellidae</taxon>
        <taxon>Plutella</taxon>
    </lineage>
</organism>
<gene>
    <name evidence="2" type="ORF">JYU34_017078</name>
</gene>
<dbReference type="Pfam" id="PF06585">
    <property type="entry name" value="JHBP"/>
    <property type="match status" value="1"/>
</dbReference>
<dbReference type="InterPro" id="IPR038606">
    <property type="entry name" value="To_sf"/>
</dbReference>
<reference evidence="2 3" key="1">
    <citation type="submission" date="2021-06" db="EMBL/GenBank/DDBJ databases">
        <title>A haploid diamondback moth (Plutella xylostella L.) genome assembly resolves 31 chromosomes and identifies a diamide resistance mutation.</title>
        <authorList>
            <person name="Ward C.M."/>
            <person name="Perry K.D."/>
            <person name="Baker G."/>
            <person name="Powis K."/>
            <person name="Heckel D.G."/>
            <person name="Baxter S.W."/>
        </authorList>
    </citation>
    <scope>NUCLEOTIDE SEQUENCE [LARGE SCALE GENOMIC DNA]</scope>
    <source>
        <strain evidence="2 3">LV</strain>
        <tissue evidence="2">Single pupa</tissue>
    </source>
</reference>
<dbReference type="InterPro" id="IPR010562">
    <property type="entry name" value="Haemolymph_juvenile_hormone-bd"/>
</dbReference>
<dbReference type="Gene3D" id="3.15.10.30">
    <property type="entry name" value="Haemolymph juvenile hormone binding protein"/>
    <property type="match status" value="1"/>
</dbReference>
<proteinExistence type="predicted"/>
<dbReference type="SMART" id="SM00700">
    <property type="entry name" value="JHBP"/>
    <property type="match status" value="1"/>
</dbReference>
<dbReference type="Proteomes" id="UP000823941">
    <property type="component" value="Chromosome 23"/>
</dbReference>
<keyword evidence="3" id="KW-1185">Reference proteome</keyword>
<dbReference type="EMBL" id="JAHIBW010000023">
    <property type="protein sequence ID" value="KAG7298675.1"/>
    <property type="molecule type" value="Genomic_DNA"/>
</dbReference>
<name>A0ABQ7Q0B2_PLUXY</name>
<evidence type="ECO:0000313" key="2">
    <source>
        <dbReference type="EMBL" id="KAG7298675.1"/>
    </source>
</evidence>
<evidence type="ECO:0000313" key="3">
    <source>
        <dbReference type="Proteomes" id="UP000823941"/>
    </source>
</evidence>